<dbReference type="GO" id="GO:0030288">
    <property type="term" value="C:outer membrane-bounded periplasmic space"/>
    <property type="evidence" value="ECO:0007669"/>
    <property type="project" value="InterPro"/>
</dbReference>
<dbReference type="InterPro" id="IPR005948">
    <property type="entry name" value="ThiB-like"/>
</dbReference>
<keyword evidence="9" id="KW-1185">Reference proteome</keyword>
<feature type="chain" id="PRO_5009632221" description="Thiamine-binding periplasmic protein" evidence="7">
    <location>
        <begin position="19"/>
        <end position="327"/>
    </location>
</feature>
<dbReference type="CDD" id="cd13545">
    <property type="entry name" value="PBP2_TbpA"/>
    <property type="match status" value="1"/>
</dbReference>
<dbReference type="GO" id="GO:0030976">
    <property type="term" value="F:thiamine pyrophosphate binding"/>
    <property type="evidence" value="ECO:0007669"/>
    <property type="project" value="TreeGrafter"/>
</dbReference>
<dbReference type="Gene3D" id="3.40.190.10">
    <property type="entry name" value="Periplasmic binding protein-like II"/>
    <property type="match status" value="2"/>
</dbReference>
<dbReference type="NCBIfam" id="TIGR01276">
    <property type="entry name" value="thiB"/>
    <property type="match status" value="1"/>
</dbReference>
<name>A0A1J4Q909_9GAMM</name>
<comment type="similarity">
    <text evidence="2">Belongs to the bacterial solute-binding protein 1 family.</text>
</comment>
<evidence type="ECO:0000256" key="4">
    <source>
        <dbReference type="ARBA" id="ARBA00022448"/>
    </source>
</evidence>
<dbReference type="Pfam" id="PF01547">
    <property type="entry name" value="SBP_bac_1"/>
    <property type="match status" value="1"/>
</dbReference>
<gene>
    <name evidence="8" type="ORF">BFR47_07640</name>
</gene>
<sequence length="327" mass="36176">MNKFLIALSLLAAGQAAAQTPTLTIYTYSSFASDWGPGPAIKQAFEAECDCQLEWVALDDGVSILNRLRLEGRNTRADIVLGLDNNLLQSAKSTGLLAEHGQSLDGITVPGGWTDTTFVPYDYGYFAFIYNADKLEQPPQSFAELLERPELTLLYQDPRTSTPGQGLMLWVQKLYGDEAPAVWQNLAKRTVSVTKGWSESYGMFLKGEADLVLSYTTSPAYHIEAEQSTQYRAAGFEEGHYLQVEVAARVNSSKEPELAAQFMQFMISPAFQQHIPAGNWMYPVIETPLPAGFDALVSPEHSLSFSAEEVAEQRSGWLRQWLGAVTR</sequence>
<feature type="signal peptide" evidence="7">
    <location>
        <begin position="1"/>
        <end position="18"/>
    </location>
</feature>
<dbReference type="NCBIfam" id="TIGR01254">
    <property type="entry name" value="sfuA"/>
    <property type="match status" value="1"/>
</dbReference>
<comment type="caution">
    <text evidence="8">The sequence shown here is derived from an EMBL/GenBank/DDBJ whole genome shotgun (WGS) entry which is preliminary data.</text>
</comment>
<evidence type="ECO:0000256" key="3">
    <source>
        <dbReference type="ARBA" id="ARBA00019815"/>
    </source>
</evidence>
<dbReference type="PANTHER" id="PTHR30006">
    <property type="entry name" value="THIAMINE-BINDING PERIPLASMIC PROTEIN-RELATED"/>
    <property type="match status" value="1"/>
</dbReference>
<dbReference type="InterPro" id="IPR006059">
    <property type="entry name" value="SBP"/>
</dbReference>
<evidence type="ECO:0000256" key="6">
    <source>
        <dbReference type="ARBA" id="ARBA00022764"/>
    </source>
</evidence>
<keyword evidence="4" id="KW-0813">Transport</keyword>
<dbReference type="SUPFAM" id="SSF53850">
    <property type="entry name" value="Periplasmic binding protein-like II"/>
    <property type="match status" value="1"/>
</dbReference>
<evidence type="ECO:0000256" key="5">
    <source>
        <dbReference type="ARBA" id="ARBA00022729"/>
    </source>
</evidence>
<evidence type="ECO:0000313" key="9">
    <source>
        <dbReference type="Proteomes" id="UP000243073"/>
    </source>
</evidence>
<protein>
    <recommendedName>
        <fullName evidence="3">Thiamine-binding periplasmic protein</fullName>
    </recommendedName>
</protein>
<keyword evidence="5 7" id="KW-0732">Signal</keyword>
<dbReference type="GO" id="GO:0015888">
    <property type="term" value="P:thiamine transport"/>
    <property type="evidence" value="ECO:0007669"/>
    <property type="project" value="InterPro"/>
</dbReference>
<proteinExistence type="inferred from homology"/>
<dbReference type="InterPro" id="IPR005967">
    <property type="entry name" value="ThiB"/>
</dbReference>
<evidence type="ECO:0000256" key="2">
    <source>
        <dbReference type="ARBA" id="ARBA00008520"/>
    </source>
</evidence>
<organism evidence="8 9">
    <name type="scientific">Oceanisphaera psychrotolerans</name>
    <dbReference type="NCBI Taxonomy" id="1414654"/>
    <lineage>
        <taxon>Bacteria</taxon>
        <taxon>Pseudomonadati</taxon>
        <taxon>Pseudomonadota</taxon>
        <taxon>Gammaproteobacteria</taxon>
        <taxon>Aeromonadales</taxon>
        <taxon>Aeromonadaceae</taxon>
        <taxon>Oceanisphaera</taxon>
    </lineage>
</organism>
<dbReference type="EMBL" id="MDKE01000070">
    <property type="protein sequence ID" value="OIN03833.1"/>
    <property type="molecule type" value="Genomic_DNA"/>
</dbReference>
<dbReference type="AlphaFoldDB" id="A0A1J4Q909"/>
<keyword evidence="6" id="KW-0574">Periplasm</keyword>
<dbReference type="GO" id="GO:0030975">
    <property type="term" value="F:thiamine binding"/>
    <property type="evidence" value="ECO:0007669"/>
    <property type="project" value="InterPro"/>
</dbReference>
<evidence type="ECO:0000256" key="7">
    <source>
        <dbReference type="SAM" id="SignalP"/>
    </source>
</evidence>
<reference evidence="8 9" key="1">
    <citation type="submission" date="2016-07" db="EMBL/GenBank/DDBJ databases">
        <title>Draft Genome Sequence of Oceanisphaera psychrotolerans, isolated from coastal sediment samples.</title>
        <authorList>
            <person name="Zhuo S."/>
            <person name="Ruan Z."/>
        </authorList>
    </citation>
    <scope>NUCLEOTIDE SEQUENCE [LARGE SCALE GENOMIC DNA]</scope>
    <source>
        <strain evidence="8 9">LAM-WHM-ZC</strain>
    </source>
</reference>
<accession>A0A1J4Q909</accession>
<dbReference type="Proteomes" id="UP000243073">
    <property type="component" value="Unassembled WGS sequence"/>
</dbReference>
<evidence type="ECO:0000256" key="1">
    <source>
        <dbReference type="ARBA" id="ARBA00004418"/>
    </source>
</evidence>
<dbReference type="RefSeq" id="WP_071474221.1">
    <property type="nucleotide sequence ID" value="NZ_MDKE01000070.1"/>
</dbReference>
<dbReference type="STRING" id="1414654.BFR47_07640"/>
<evidence type="ECO:0000313" key="8">
    <source>
        <dbReference type="EMBL" id="OIN03833.1"/>
    </source>
</evidence>
<dbReference type="OrthoDB" id="8013425at2"/>
<comment type="subcellular location">
    <subcellularLocation>
        <location evidence="1">Periplasm</location>
    </subcellularLocation>
</comment>
<dbReference type="PANTHER" id="PTHR30006:SF3">
    <property type="entry name" value="THIAMINE-BINDING PERIPLASMIC PROTEIN"/>
    <property type="match status" value="1"/>
</dbReference>